<feature type="compositionally biased region" description="Basic and acidic residues" evidence="1">
    <location>
        <begin position="1"/>
        <end position="31"/>
    </location>
</feature>
<dbReference type="Proteomes" id="UP001446032">
    <property type="component" value="Unassembled WGS sequence"/>
</dbReference>
<organism evidence="2 3">
    <name type="scientific">Blautia intestinihominis</name>
    <dbReference type="NCBI Taxonomy" id="3133152"/>
    <lineage>
        <taxon>Bacteria</taxon>
        <taxon>Bacillati</taxon>
        <taxon>Bacillota</taxon>
        <taxon>Clostridia</taxon>
        <taxon>Lachnospirales</taxon>
        <taxon>Lachnospiraceae</taxon>
        <taxon>Blautia</taxon>
    </lineage>
</organism>
<protein>
    <submittedName>
        <fullName evidence="2">Uncharacterized protein</fullName>
    </submittedName>
</protein>
<reference evidence="2 3" key="1">
    <citation type="submission" date="2024-03" db="EMBL/GenBank/DDBJ databases">
        <title>Human intestinal bacterial collection.</title>
        <authorList>
            <person name="Pauvert C."/>
            <person name="Hitch T.C.A."/>
            <person name="Clavel T."/>
        </authorList>
    </citation>
    <scope>NUCLEOTIDE SEQUENCE [LARGE SCALE GENOMIC DNA]</scope>
    <source>
        <strain evidence="2 3">CLA-AA-H95</strain>
    </source>
</reference>
<evidence type="ECO:0000313" key="3">
    <source>
        <dbReference type="Proteomes" id="UP001446032"/>
    </source>
</evidence>
<evidence type="ECO:0000313" key="2">
    <source>
        <dbReference type="EMBL" id="MEQ2360478.1"/>
    </source>
</evidence>
<proteinExistence type="predicted"/>
<accession>A0ABV1ASB8</accession>
<feature type="region of interest" description="Disordered" evidence="1">
    <location>
        <begin position="1"/>
        <end position="78"/>
    </location>
</feature>
<dbReference type="EMBL" id="JBBMEI010000188">
    <property type="protein sequence ID" value="MEQ2360478.1"/>
    <property type="molecule type" value="Genomic_DNA"/>
</dbReference>
<keyword evidence="3" id="KW-1185">Reference proteome</keyword>
<feature type="non-terminal residue" evidence="2">
    <location>
        <position position="78"/>
    </location>
</feature>
<feature type="compositionally biased region" description="Basic and acidic residues" evidence="1">
    <location>
        <begin position="46"/>
        <end position="66"/>
    </location>
</feature>
<name>A0ABV1ASB8_9FIRM</name>
<evidence type="ECO:0000256" key="1">
    <source>
        <dbReference type="SAM" id="MobiDB-lite"/>
    </source>
</evidence>
<gene>
    <name evidence="2" type="ORF">WMO75_19615</name>
</gene>
<sequence>MAEQRMKVRDKKVQKMTKDGLVEENLTDKSSVRVSNRASDVQMGRKQGEKEEHLVDKSPRQSERSGKNIRPSVQKSRD</sequence>
<comment type="caution">
    <text evidence="2">The sequence shown here is derived from an EMBL/GenBank/DDBJ whole genome shotgun (WGS) entry which is preliminary data.</text>
</comment>
<dbReference type="RefSeq" id="WP_349078859.1">
    <property type="nucleotide sequence ID" value="NZ_JBBMEI010000188.1"/>
</dbReference>